<reference evidence="2 3" key="1">
    <citation type="submission" date="2020-11" db="EMBL/GenBank/DDBJ databases">
        <authorList>
            <person name="Kim M.K."/>
        </authorList>
    </citation>
    <scope>NUCLEOTIDE SEQUENCE [LARGE SCALE GENOMIC DNA]</scope>
    <source>
        <strain evidence="2 3">BT683</strain>
    </source>
</reference>
<dbReference type="RefSeq" id="WP_196281843.1">
    <property type="nucleotide sequence ID" value="NZ_JADQDQ010000003.1"/>
</dbReference>
<evidence type="ECO:0000313" key="3">
    <source>
        <dbReference type="Proteomes" id="UP000597617"/>
    </source>
</evidence>
<accession>A0ABS0IGI4</accession>
<protein>
    <submittedName>
        <fullName evidence="2">Uncharacterized protein</fullName>
    </submittedName>
</protein>
<gene>
    <name evidence="2" type="ORF">I2I05_08675</name>
</gene>
<evidence type="ECO:0000256" key="1">
    <source>
        <dbReference type="SAM" id="MobiDB-lite"/>
    </source>
</evidence>
<evidence type="ECO:0000313" key="2">
    <source>
        <dbReference type="EMBL" id="MBF9237471.1"/>
    </source>
</evidence>
<dbReference type="EMBL" id="JADQDQ010000003">
    <property type="protein sequence ID" value="MBF9237471.1"/>
    <property type="molecule type" value="Genomic_DNA"/>
</dbReference>
<feature type="region of interest" description="Disordered" evidence="1">
    <location>
        <begin position="119"/>
        <end position="168"/>
    </location>
</feature>
<feature type="compositionally biased region" description="Basic and acidic residues" evidence="1">
    <location>
        <begin position="119"/>
        <end position="132"/>
    </location>
</feature>
<comment type="caution">
    <text evidence="2">The sequence shown here is derived from an EMBL/GenBank/DDBJ whole genome shotgun (WGS) entry which is preliminary data.</text>
</comment>
<proteinExistence type="predicted"/>
<sequence>MTILNDWSAADLLDLYKRLEAHVSFNDEPLFTLDFDAGDDGFVSGQNSEGYMIKFTEAEAKLLLFFTGREFHSEMVIHLYSIAGHFRSAAKAKVDEAIPEPPAKWYRYLNAFRTNWTPEDKEKKNGKAKDDELPAQFKPNTIRLGSKVKNSPVPFPKGNMNKHEDPPF</sequence>
<keyword evidence="3" id="KW-1185">Reference proteome</keyword>
<name>A0ABS0IGI4_9BACT</name>
<organism evidence="2 3">
    <name type="scientific">Hymenobacter jeongseonensis</name>
    <dbReference type="NCBI Taxonomy" id="2791027"/>
    <lineage>
        <taxon>Bacteria</taxon>
        <taxon>Pseudomonadati</taxon>
        <taxon>Bacteroidota</taxon>
        <taxon>Cytophagia</taxon>
        <taxon>Cytophagales</taxon>
        <taxon>Hymenobacteraceae</taxon>
        <taxon>Hymenobacter</taxon>
    </lineage>
</organism>
<dbReference type="Proteomes" id="UP000597617">
    <property type="component" value="Unassembled WGS sequence"/>
</dbReference>